<dbReference type="Gene3D" id="3.40.50.300">
    <property type="entry name" value="P-loop containing nucleotide triphosphate hydrolases"/>
    <property type="match status" value="1"/>
</dbReference>
<comment type="caution">
    <text evidence="6">The sequence shown here is derived from an EMBL/GenBank/DDBJ whole genome shotgun (WGS) entry which is preliminary data.</text>
</comment>
<keyword evidence="7" id="KW-1185">Reference proteome</keyword>
<evidence type="ECO:0000256" key="3">
    <source>
        <dbReference type="ARBA" id="ARBA00022741"/>
    </source>
</evidence>
<dbReference type="AlphaFoldDB" id="A0A2V5JXT4"/>
<dbReference type="CDD" id="cd03230">
    <property type="entry name" value="ABC_DR_subfamily_A"/>
    <property type="match status" value="1"/>
</dbReference>
<comment type="similarity">
    <text evidence="1">Belongs to the ABC transporter superfamily.</text>
</comment>
<dbReference type="SUPFAM" id="SSF52540">
    <property type="entry name" value="P-loop containing nucleoside triphosphate hydrolases"/>
    <property type="match status" value="1"/>
</dbReference>
<gene>
    <name evidence="6" type="ORF">DLM86_24790</name>
</gene>
<evidence type="ECO:0000256" key="1">
    <source>
        <dbReference type="ARBA" id="ARBA00005417"/>
    </source>
</evidence>
<keyword evidence="2" id="KW-0813">Transport</keyword>
<dbReference type="Pfam" id="PF00005">
    <property type="entry name" value="ABC_tran"/>
    <property type="match status" value="1"/>
</dbReference>
<dbReference type="PROSITE" id="PS50893">
    <property type="entry name" value="ABC_TRANSPORTER_2"/>
    <property type="match status" value="1"/>
</dbReference>
<dbReference type="Proteomes" id="UP000247476">
    <property type="component" value="Unassembled WGS sequence"/>
</dbReference>
<evidence type="ECO:0000256" key="2">
    <source>
        <dbReference type="ARBA" id="ARBA00022448"/>
    </source>
</evidence>
<evidence type="ECO:0000256" key="4">
    <source>
        <dbReference type="ARBA" id="ARBA00022840"/>
    </source>
</evidence>
<dbReference type="OrthoDB" id="9804819at2"/>
<organism evidence="6 7">
    <name type="scientific">Paenibacillus flagellatus</name>
    <dbReference type="NCBI Taxonomy" id="2211139"/>
    <lineage>
        <taxon>Bacteria</taxon>
        <taxon>Bacillati</taxon>
        <taxon>Bacillota</taxon>
        <taxon>Bacilli</taxon>
        <taxon>Bacillales</taxon>
        <taxon>Paenibacillaceae</taxon>
        <taxon>Paenibacillus</taxon>
    </lineage>
</organism>
<reference evidence="6 7" key="1">
    <citation type="submission" date="2018-05" db="EMBL/GenBank/DDBJ databases">
        <title>Paenibacillus flagellatus sp. nov., isolated from selenium mineral soil.</title>
        <authorList>
            <person name="Dai X."/>
        </authorList>
    </citation>
    <scope>NUCLEOTIDE SEQUENCE [LARGE SCALE GENOMIC DNA]</scope>
    <source>
        <strain evidence="6 7">DXL2</strain>
    </source>
</reference>
<dbReference type="InterPro" id="IPR003439">
    <property type="entry name" value="ABC_transporter-like_ATP-bd"/>
</dbReference>
<dbReference type="SMART" id="SM00382">
    <property type="entry name" value="AAA"/>
    <property type="match status" value="1"/>
</dbReference>
<sequence>MTLVRVERLVKRFGSGTAVDGASFSIEEGRCVALLGPNGAGKTTTLKMLAGLLEPTEGDIVFRTEEPGNEGRPVRDIRRLIGFLPQYPAFFPWMSGREYLTFSGRLARLPKTEAKRRAEELLATVGLAEAAGRRIGGYSGGMKQRLGIAQALVHRPKLLLLDEPVSALDPIGRREVLDMIGRIRRETTVLFSTHVLHDAEDMCDDIIMMSKGKVAAAGTLEEIGRRFSEPVIRIRAETPLNESVERWRTFASVRSIEAEPGGRDVRLTVADLAEARAALWRDLGERGVPVVRFEAGRTTLEELFLKAVSG</sequence>
<dbReference type="Pfam" id="PF13732">
    <property type="entry name" value="DrrA1-3_C"/>
    <property type="match status" value="1"/>
</dbReference>
<protein>
    <submittedName>
        <fullName evidence="6">ABC transporter ATP-binding protein</fullName>
    </submittedName>
</protein>
<dbReference type="GO" id="GO:0005524">
    <property type="term" value="F:ATP binding"/>
    <property type="evidence" value="ECO:0007669"/>
    <property type="project" value="UniProtKB-KW"/>
</dbReference>
<dbReference type="InterPro" id="IPR017871">
    <property type="entry name" value="ABC_transporter-like_CS"/>
</dbReference>
<evidence type="ECO:0000259" key="5">
    <source>
        <dbReference type="PROSITE" id="PS50893"/>
    </source>
</evidence>
<dbReference type="InterPro" id="IPR025302">
    <property type="entry name" value="DrrA1/2-like_C"/>
</dbReference>
<accession>A0A2V5JXT4</accession>
<evidence type="ECO:0000313" key="7">
    <source>
        <dbReference type="Proteomes" id="UP000247476"/>
    </source>
</evidence>
<dbReference type="PANTHER" id="PTHR43335:SF11">
    <property type="entry name" value="ABC TRANSPORTER RELATED"/>
    <property type="match status" value="1"/>
</dbReference>
<feature type="domain" description="ABC transporter" evidence="5">
    <location>
        <begin position="4"/>
        <end position="236"/>
    </location>
</feature>
<dbReference type="InterPro" id="IPR003593">
    <property type="entry name" value="AAA+_ATPase"/>
</dbReference>
<proteinExistence type="inferred from homology"/>
<evidence type="ECO:0000313" key="6">
    <source>
        <dbReference type="EMBL" id="PYI51628.1"/>
    </source>
</evidence>
<keyword evidence="4 6" id="KW-0067">ATP-binding</keyword>
<dbReference type="RefSeq" id="WP_110842749.1">
    <property type="nucleotide sequence ID" value="NZ_QJVJ01000012.1"/>
</dbReference>
<name>A0A2V5JXT4_9BACL</name>
<dbReference type="InterPro" id="IPR027417">
    <property type="entry name" value="P-loop_NTPase"/>
</dbReference>
<dbReference type="PROSITE" id="PS00211">
    <property type="entry name" value="ABC_TRANSPORTER_1"/>
    <property type="match status" value="1"/>
</dbReference>
<dbReference type="EMBL" id="QJVJ01000012">
    <property type="protein sequence ID" value="PYI51628.1"/>
    <property type="molecule type" value="Genomic_DNA"/>
</dbReference>
<keyword evidence="3" id="KW-0547">Nucleotide-binding</keyword>
<dbReference type="PANTHER" id="PTHR43335">
    <property type="entry name" value="ABC TRANSPORTER, ATP-BINDING PROTEIN"/>
    <property type="match status" value="1"/>
</dbReference>
<dbReference type="GO" id="GO:0016887">
    <property type="term" value="F:ATP hydrolysis activity"/>
    <property type="evidence" value="ECO:0007669"/>
    <property type="project" value="InterPro"/>
</dbReference>